<dbReference type="Gene3D" id="2.40.30.10">
    <property type="entry name" value="Translation factors"/>
    <property type="match status" value="1"/>
</dbReference>
<comment type="subcellular location">
    <subcellularLocation>
        <location evidence="1">Cytoplasm</location>
    </subcellularLocation>
</comment>
<dbReference type="Gene3D" id="3.40.50.300">
    <property type="entry name" value="P-loop containing nucleotide triphosphate hydrolases"/>
    <property type="match status" value="1"/>
</dbReference>
<dbReference type="Pfam" id="PF09106">
    <property type="entry name" value="WHD_2nd_SelB"/>
    <property type="match status" value="1"/>
</dbReference>
<accession>A0ABS2MMW2</accession>
<dbReference type="Pfam" id="PF03144">
    <property type="entry name" value="GTP_EFTU_D2"/>
    <property type="match status" value="1"/>
</dbReference>
<evidence type="ECO:0000256" key="3">
    <source>
        <dbReference type="ARBA" id="ARBA00022490"/>
    </source>
</evidence>
<dbReference type="InterPro" id="IPR015190">
    <property type="entry name" value="Elong_fac_SelB-wing-hlx_typ-2"/>
</dbReference>
<dbReference type="InterPro" id="IPR004535">
    <property type="entry name" value="Transl_elong_SelB"/>
</dbReference>
<evidence type="ECO:0000256" key="4">
    <source>
        <dbReference type="ARBA" id="ARBA00022741"/>
    </source>
</evidence>
<dbReference type="CDD" id="cd03696">
    <property type="entry name" value="SelB_II"/>
    <property type="match status" value="1"/>
</dbReference>
<dbReference type="CDD" id="cd04171">
    <property type="entry name" value="SelB"/>
    <property type="match status" value="1"/>
</dbReference>
<dbReference type="InterPro" id="IPR009000">
    <property type="entry name" value="Transl_B-barrel_sf"/>
</dbReference>
<comment type="function">
    <text evidence="7">Translation factor necessary for the incorporation of selenocysteine into proteins. It probably replaces EF-Tu for the insertion of selenocysteine directed by the UGA codon. SelB binds GTP and GDP.</text>
</comment>
<comment type="caution">
    <text evidence="10">The sequence shown here is derived from an EMBL/GenBank/DDBJ whole genome shotgun (WGS) entry which is preliminary data.</text>
</comment>
<dbReference type="CDD" id="cd15491">
    <property type="entry name" value="selB_III"/>
    <property type="match status" value="1"/>
</dbReference>
<dbReference type="PROSITE" id="PS51722">
    <property type="entry name" value="G_TR_2"/>
    <property type="match status" value="1"/>
</dbReference>
<dbReference type="SUPFAM" id="SSF50465">
    <property type="entry name" value="EF-Tu/eEF-1alpha/eIF2-gamma C-terminal domain"/>
    <property type="match status" value="1"/>
</dbReference>
<dbReference type="SUPFAM" id="SSF50447">
    <property type="entry name" value="Translation proteins"/>
    <property type="match status" value="1"/>
</dbReference>
<dbReference type="InterPro" id="IPR015191">
    <property type="entry name" value="SelB_WHD4"/>
</dbReference>
<evidence type="ECO:0000313" key="11">
    <source>
        <dbReference type="Proteomes" id="UP000767854"/>
    </source>
</evidence>
<evidence type="ECO:0000259" key="9">
    <source>
        <dbReference type="PROSITE" id="PS51722"/>
    </source>
</evidence>
<keyword evidence="3" id="KW-0963">Cytoplasm</keyword>
<dbReference type="InterPro" id="IPR004161">
    <property type="entry name" value="EFTu-like_2"/>
</dbReference>
<protein>
    <recommendedName>
        <fullName evidence="2">Selenocysteine-specific elongation factor</fullName>
    </recommendedName>
    <alternativeName>
        <fullName evidence="8">SelB translation factor</fullName>
    </alternativeName>
</protein>
<dbReference type="Pfam" id="PF09107">
    <property type="entry name" value="WHD_3rd_SelB"/>
    <property type="match status" value="1"/>
</dbReference>
<keyword evidence="6" id="KW-0342">GTP-binding</keyword>
<dbReference type="InterPro" id="IPR000795">
    <property type="entry name" value="T_Tr_GTP-bd_dom"/>
</dbReference>
<evidence type="ECO:0000256" key="8">
    <source>
        <dbReference type="ARBA" id="ARBA00031615"/>
    </source>
</evidence>
<dbReference type="Proteomes" id="UP000767854">
    <property type="component" value="Unassembled WGS sequence"/>
</dbReference>
<dbReference type="PANTHER" id="PTHR43721">
    <property type="entry name" value="ELONGATION FACTOR TU-RELATED"/>
    <property type="match status" value="1"/>
</dbReference>
<dbReference type="Pfam" id="PF00009">
    <property type="entry name" value="GTP_EFTU"/>
    <property type="match status" value="1"/>
</dbReference>
<dbReference type="Gene3D" id="1.10.10.2770">
    <property type="match status" value="1"/>
</dbReference>
<name>A0ABS2MMW2_9FIRM</name>
<dbReference type="InterPro" id="IPR009001">
    <property type="entry name" value="Transl_elong_EF1A/Init_IF2_C"/>
</dbReference>
<gene>
    <name evidence="10" type="ORF">JOC49_000246</name>
</gene>
<dbReference type="InterPro" id="IPR027417">
    <property type="entry name" value="P-loop_NTPase"/>
</dbReference>
<dbReference type="InterPro" id="IPR050055">
    <property type="entry name" value="EF-Tu_GTPase"/>
</dbReference>
<dbReference type="InterPro" id="IPR031157">
    <property type="entry name" value="G_TR_CS"/>
</dbReference>
<dbReference type="EMBL" id="JAFBDT010000001">
    <property type="protein sequence ID" value="MBM7560737.1"/>
    <property type="molecule type" value="Genomic_DNA"/>
</dbReference>
<evidence type="ECO:0000256" key="6">
    <source>
        <dbReference type="ARBA" id="ARBA00023134"/>
    </source>
</evidence>
<keyword evidence="11" id="KW-1185">Reference proteome</keyword>
<keyword evidence="4" id="KW-0547">Nucleotide-binding</keyword>
<dbReference type="InterPro" id="IPR057335">
    <property type="entry name" value="Beta-barrel_SelB"/>
</dbReference>
<dbReference type="Gene3D" id="1.10.10.10">
    <property type="entry name" value="Winged helix-like DNA-binding domain superfamily/Winged helix DNA-binding domain"/>
    <property type="match status" value="1"/>
</dbReference>
<dbReference type="PANTHER" id="PTHR43721:SF22">
    <property type="entry name" value="ELONGATION FACTOR TU, MITOCHONDRIAL"/>
    <property type="match status" value="1"/>
</dbReference>
<dbReference type="SUPFAM" id="SSF46785">
    <property type="entry name" value="Winged helix' DNA-binding domain"/>
    <property type="match status" value="2"/>
</dbReference>
<dbReference type="Pfam" id="PF25461">
    <property type="entry name" value="Beta-barrel_SelB"/>
    <property type="match status" value="1"/>
</dbReference>
<dbReference type="NCBIfam" id="TIGR00231">
    <property type="entry name" value="small_GTP"/>
    <property type="match status" value="1"/>
</dbReference>
<proteinExistence type="predicted"/>
<keyword evidence="5" id="KW-0648">Protein biosynthesis</keyword>
<dbReference type="SUPFAM" id="SSF52540">
    <property type="entry name" value="P-loop containing nucleoside triphosphate hydrolases"/>
    <property type="match status" value="1"/>
</dbReference>
<dbReference type="GO" id="GO:0003746">
    <property type="term" value="F:translation elongation factor activity"/>
    <property type="evidence" value="ECO:0007669"/>
    <property type="project" value="UniProtKB-KW"/>
</dbReference>
<sequence>MRDTLVVGTAGHIDHGKTSLIKHLTGIDADRLADEKKRGITIDLGFAYLKLNDNQLISFVDVPGHERFIKNMLAGAMGMDAVLIVVAADEGFMPQTLEHLQILSHLNIANGIVVLTKCDLVDEEELEFRREEIKEYLKDSFLENAPVVEYSIQDDSARLNLLDRLKMMMTDMKHEVTHTISRMPIDRVFTIKGHGTVVTGTLIEGKIQVNDMLYHYPSRASVRVKSIQVHNESVLEAVYGQRVALNLAIDKTLIHRGDILSSSDLLPESHIVDVEFKADYVPVKHWQRIRLYHGTKEILGRIATLNQDTIQPNVTQIIQLRLESPLFGKANDPVIIRNFSPLITLGGGVIVNPNAEKHQFSDGNLSISDEILAGIQNENQPFVYSDDLFHPIPHDLDSCRLGFEDLLNENRIVNLTQSLYCTDEWMTMILETLSRELSDFHAKNPFKAGIDRETLRSRLNQALTKKNRFDKSFYQPILNYAIEKNAIELSDQWVSLPGYSIELGSEEQKWLKVIEDAVDQSGTRPIGIKDLPESRTLTKKTQEDLLYYLINSNILVKINEEVVILKTHLETCINLLIKHFEHNDELTVAEYRDLLNLSRKSSLELLEYFDRIQLTKRFENSRVLIKK</sequence>
<evidence type="ECO:0000256" key="1">
    <source>
        <dbReference type="ARBA" id="ARBA00004496"/>
    </source>
</evidence>
<reference evidence="10 11" key="1">
    <citation type="submission" date="2021-01" db="EMBL/GenBank/DDBJ databases">
        <title>Genomic Encyclopedia of Type Strains, Phase IV (KMG-IV): sequencing the most valuable type-strain genomes for metagenomic binning, comparative biology and taxonomic classification.</title>
        <authorList>
            <person name="Goeker M."/>
        </authorList>
    </citation>
    <scope>NUCLEOTIDE SEQUENCE [LARGE SCALE GENOMIC DNA]</scope>
    <source>
        <strain evidence="10 11">DSM 24436</strain>
    </source>
</reference>
<evidence type="ECO:0000256" key="2">
    <source>
        <dbReference type="ARBA" id="ARBA00015953"/>
    </source>
</evidence>
<dbReference type="InterPro" id="IPR036390">
    <property type="entry name" value="WH_DNA-bd_sf"/>
</dbReference>
<evidence type="ECO:0000313" key="10">
    <source>
        <dbReference type="EMBL" id="MBM7560737.1"/>
    </source>
</evidence>
<evidence type="ECO:0000256" key="5">
    <source>
        <dbReference type="ARBA" id="ARBA00022917"/>
    </source>
</evidence>
<dbReference type="NCBIfam" id="TIGR00475">
    <property type="entry name" value="selB"/>
    <property type="match status" value="1"/>
</dbReference>
<evidence type="ECO:0000256" key="7">
    <source>
        <dbReference type="ARBA" id="ARBA00025526"/>
    </source>
</evidence>
<dbReference type="PRINTS" id="PR00315">
    <property type="entry name" value="ELONGATNFCT"/>
</dbReference>
<keyword evidence="10" id="KW-0251">Elongation factor</keyword>
<organism evidence="10 11">
    <name type="scientific">Fusibacter tunisiensis</name>
    <dbReference type="NCBI Taxonomy" id="1008308"/>
    <lineage>
        <taxon>Bacteria</taxon>
        <taxon>Bacillati</taxon>
        <taxon>Bacillota</taxon>
        <taxon>Clostridia</taxon>
        <taxon>Eubacteriales</taxon>
        <taxon>Eubacteriales Family XII. Incertae Sedis</taxon>
        <taxon>Fusibacter</taxon>
    </lineage>
</organism>
<dbReference type="InterPro" id="IPR005225">
    <property type="entry name" value="Small_GTP-bd"/>
</dbReference>
<dbReference type="InterPro" id="IPR036388">
    <property type="entry name" value="WH-like_DNA-bd_sf"/>
</dbReference>
<dbReference type="RefSeq" id="WP_204661367.1">
    <property type="nucleotide sequence ID" value="NZ_JAFBDT010000001.1"/>
</dbReference>
<dbReference type="PROSITE" id="PS00301">
    <property type="entry name" value="G_TR_1"/>
    <property type="match status" value="1"/>
</dbReference>
<feature type="domain" description="Tr-type G" evidence="9">
    <location>
        <begin position="2"/>
        <end position="177"/>
    </location>
</feature>